<gene>
    <name evidence="1" type="ORF">ACFR9S_01100</name>
</gene>
<sequence length="154" mass="16187">MTERRLLATLAVLALVVSSVAAVGVGVAVDSEDGHVRVNQQDDGGLLVEFDNETFPDRQGVTVNVTANNETTTLDTSAAETDDPDWWAREVAADALPDGSLADARVTVAYNGTVEFDRTMDLRHLRVETGTARFDDAGRLAVNATSVGLGGGAV</sequence>
<feature type="non-terminal residue" evidence="1">
    <location>
        <position position="154"/>
    </location>
</feature>
<protein>
    <submittedName>
        <fullName evidence="1">Uncharacterized protein</fullName>
    </submittedName>
</protein>
<accession>A0ABD6B2M3</accession>
<reference evidence="1 2" key="1">
    <citation type="journal article" date="2019" name="Int. J. Syst. Evol. Microbiol.">
        <title>The Global Catalogue of Microorganisms (GCM) 10K type strain sequencing project: providing services to taxonomists for standard genome sequencing and annotation.</title>
        <authorList>
            <consortium name="The Broad Institute Genomics Platform"/>
            <consortium name="The Broad Institute Genome Sequencing Center for Infectious Disease"/>
            <person name="Wu L."/>
            <person name="Ma J."/>
        </authorList>
    </citation>
    <scope>NUCLEOTIDE SEQUENCE [LARGE SCALE GENOMIC DNA]</scope>
    <source>
        <strain evidence="1 2">CGMCC 1.12285</strain>
    </source>
</reference>
<proteinExistence type="predicted"/>
<evidence type="ECO:0000313" key="1">
    <source>
        <dbReference type="EMBL" id="MFD1524898.1"/>
    </source>
</evidence>
<name>A0ABD6B2M3_9EURY</name>
<organism evidence="1 2">
    <name type="scientific">Halolamina salina</name>
    <dbReference type="NCBI Taxonomy" id="1220023"/>
    <lineage>
        <taxon>Archaea</taxon>
        <taxon>Methanobacteriati</taxon>
        <taxon>Methanobacteriota</taxon>
        <taxon>Stenosarchaea group</taxon>
        <taxon>Halobacteria</taxon>
        <taxon>Halobacteriales</taxon>
        <taxon>Haloferacaceae</taxon>
    </lineage>
</organism>
<dbReference type="EMBL" id="JBHUDH010000008">
    <property type="protein sequence ID" value="MFD1524898.1"/>
    <property type="molecule type" value="Genomic_DNA"/>
</dbReference>
<dbReference type="AlphaFoldDB" id="A0ABD6B2M3"/>
<evidence type="ECO:0000313" key="2">
    <source>
        <dbReference type="Proteomes" id="UP001597111"/>
    </source>
</evidence>
<dbReference type="Proteomes" id="UP001597111">
    <property type="component" value="Unassembled WGS sequence"/>
</dbReference>
<comment type="caution">
    <text evidence="1">The sequence shown here is derived from an EMBL/GenBank/DDBJ whole genome shotgun (WGS) entry which is preliminary data.</text>
</comment>
<keyword evidence="2" id="KW-1185">Reference proteome</keyword>